<dbReference type="EMBL" id="CM042886">
    <property type="protein sequence ID" value="KAI4338450.1"/>
    <property type="molecule type" value="Genomic_DNA"/>
</dbReference>
<organism evidence="1 2">
    <name type="scientific">Melastoma candidum</name>
    <dbReference type="NCBI Taxonomy" id="119954"/>
    <lineage>
        <taxon>Eukaryota</taxon>
        <taxon>Viridiplantae</taxon>
        <taxon>Streptophyta</taxon>
        <taxon>Embryophyta</taxon>
        <taxon>Tracheophyta</taxon>
        <taxon>Spermatophyta</taxon>
        <taxon>Magnoliopsida</taxon>
        <taxon>eudicotyledons</taxon>
        <taxon>Gunneridae</taxon>
        <taxon>Pentapetalae</taxon>
        <taxon>rosids</taxon>
        <taxon>malvids</taxon>
        <taxon>Myrtales</taxon>
        <taxon>Melastomataceae</taxon>
        <taxon>Melastomatoideae</taxon>
        <taxon>Melastomateae</taxon>
        <taxon>Melastoma</taxon>
    </lineage>
</organism>
<proteinExistence type="predicted"/>
<reference evidence="2" key="1">
    <citation type="journal article" date="2023" name="Front. Plant Sci.">
        <title>Chromosomal-level genome assembly of Melastoma candidum provides insights into trichome evolution.</title>
        <authorList>
            <person name="Zhong Y."/>
            <person name="Wu W."/>
            <person name="Sun C."/>
            <person name="Zou P."/>
            <person name="Liu Y."/>
            <person name="Dai S."/>
            <person name="Zhou R."/>
        </authorList>
    </citation>
    <scope>NUCLEOTIDE SEQUENCE [LARGE SCALE GENOMIC DNA]</scope>
</reference>
<name>A0ACB9NVZ9_9MYRT</name>
<gene>
    <name evidence="1" type="ORF">MLD38_023508</name>
</gene>
<accession>A0ACB9NVZ9</accession>
<keyword evidence="2" id="KW-1185">Reference proteome</keyword>
<protein>
    <submittedName>
        <fullName evidence="1">Uncharacterized protein</fullName>
    </submittedName>
</protein>
<sequence length="304" mass="34612">MPNHVRKFVPSACLTIGIGSDGVVRIDYNVETLSFAKDSTLPFSVWKPSVYNEKCYFALKVWNGQQAGAAAVIVVGNVDGPVITMDSPDESTGMDGYIEKIEVPSTLIDHSFGESWKQALQKGDEILIKLDWRESNPYPDERVEYELWISREDECGIRCDDQMDFVNNFRGHAQALEKGSHTRFTPHYITWYCPEAFKLSNQCKSQCINHGRYCAPDPEQDFGVDYDGKDVVFENLRQLCVHCVANESNRFWALFLHQILPLNKIKQCMGDSESDVENPLFKAEQELQVLPLFFRPVISLGPRD</sequence>
<evidence type="ECO:0000313" key="1">
    <source>
        <dbReference type="EMBL" id="KAI4338450.1"/>
    </source>
</evidence>
<dbReference type="Proteomes" id="UP001057402">
    <property type="component" value="Chromosome 7"/>
</dbReference>
<evidence type="ECO:0000313" key="2">
    <source>
        <dbReference type="Proteomes" id="UP001057402"/>
    </source>
</evidence>
<comment type="caution">
    <text evidence="1">The sequence shown here is derived from an EMBL/GenBank/DDBJ whole genome shotgun (WGS) entry which is preliminary data.</text>
</comment>